<dbReference type="STRING" id="323097.Nham_1161"/>
<keyword evidence="1" id="KW-0812">Transmembrane</keyword>
<protein>
    <submittedName>
        <fullName evidence="2">Uncharacterized protein</fullName>
    </submittedName>
</protein>
<dbReference type="AlphaFoldDB" id="Q1QP42"/>
<accession>Q1QP42</accession>
<dbReference type="Gene3D" id="2.60.40.10">
    <property type="entry name" value="Immunoglobulins"/>
    <property type="match status" value="1"/>
</dbReference>
<feature type="transmembrane region" description="Helical" evidence="1">
    <location>
        <begin position="964"/>
        <end position="983"/>
    </location>
</feature>
<dbReference type="InterPro" id="IPR013783">
    <property type="entry name" value="Ig-like_fold"/>
</dbReference>
<dbReference type="EMBL" id="CP000319">
    <property type="protein sequence ID" value="ABE62005.1"/>
    <property type="molecule type" value="Genomic_DNA"/>
</dbReference>
<evidence type="ECO:0000313" key="3">
    <source>
        <dbReference type="Proteomes" id="UP000001953"/>
    </source>
</evidence>
<organism evidence="2 3">
    <name type="scientific">Nitrobacter hamburgensis (strain DSM 10229 / NCIMB 13809 / X14)</name>
    <dbReference type="NCBI Taxonomy" id="323097"/>
    <lineage>
        <taxon>Bacteria</taxon>
        <taxon>Pseudomonadati</taxon>
        <taxon>Pseudomonadota</taxon>
        <taxon>Alphaproteobacteria</taxon>
        <taxon>Hyphomicrobiales</taxon>
        <taxon>Nitrobacteraceae</taxon>
        <taxon>Nitrobacter</taxon>
    </lineage>
</organism>
<name>Q1QP42_NITHX</name>
<evidence type="ECO:0000256" key="1">
    <source>
        <dbReference type="SAM" id="Phobius"/>
    </source>
</evidence>
<dbReference type="HOGENOM" id="CLU_008334_0_0_5"/>
<keyword evidence="3" id="KW-1185">Reference proteome</keyword>
<dbReference type="Proteomes" id="UP000001953">
    <property type="component" value="Chromosome"/>
</dbReference>
<reference evidence="2 3" key="1">
    <citation type="submission" date="2006-03" db="EMBL/GenBank/DDBJ databases">
        <title>Complete sequence of chromosome of Nitrobacter hamburgensis X14.</title>
        <authorList>
            <consortium name="US DOE Joint Genome Institute"/>
            <person name="Copeland A."/>
            <person name="Lucas S."/>
            <person name="Lapidus A."/>
            <person name="Barry K."/>
            <person name="Detter J.C."/>
            <person name="Glavina del Rio T."/>
            <person name="Hammon N."/>
            <person name="Israni S."/>
            <person name="Dalin E."/>
            <person name="Tice H."/>
            <person name="Pitluck S."/>
            <person name="Chain P."/>
            <person name="Malfatti S."/>
            <person name="Shin M."/>
            <person name="Vergez L."/>
            <person name="Schmutz J."/>
            <person name="Larimer F."/>
            <person name="Land M."/>
            <person name="Hauser L."/>
            <person name="Kyrpides N."/>
            <person name="Ivanova N."/>
            <person name="Ward B."/>
            <person name="Arp D."/>
            <person name="Klotz M."/>
            <person name="Stein L."/>
            <person name="O'Mullan G."/>
            <person name="Starkenburg S."/>
            <person name="Sayavedra L."/>
            <person name="Poret-Peterson A.T."/>
            <person name="Gentry M.E."/>
            <person name="Bruce D."/>
            <person name="Richardson P."/>
        </authorList>
    </citation>
    <scope>NUCLEOTIDE SEQUENCE [LARGE SCALE GENOMIC DNA]</scope>
    <source>
        <strain evidence="3">DSM 10229 / NCIMB 13809 / X14</strain>
    </source>
</reference>
<keyword evidence="1" id="KW-0472">Membrane</keyword>
<feature type="transmembrane region" description="Helical" evidence="1">
    <location>
        <begin position="995"/>
        <end position="1014"/>
    </location>
</feature>
<feature type="transmembrane region" description="Helical" evidence="1">
    <location>
        <begin position="1034"/>
        <end position="1053"/>
    </location>
</feature>
<dbReference type="RefSeq" id="WP_011509698.1">
    <property type="nucleotide sequence ID" value="NC_007964.1"/>
</dbReference>
<dbReference type="OrthoDB" id="9020765at2"/>
<sequence length="1162" mass="124931">MSAYTVTSSAELMQNYIQSGILEPQRKFIALQTSTGASLLFSIGTDDAFNVTKELQAAAHGWTHADLSSAQAKADFPKGATCKTFAAAQAVAGSASAAIHLAMVLDDDANDHLYLSLTNSDVDTGWTDKPAWTPCPFNAKDSAGKAIPMPKPFKIADTFVTEASDKEYIVVDIIRNPTDTDALVSRFYIDTSTPAAPVWMPHDISIDLEAASYKSCLGRASYSFGVDGLYTMGRIAGSPQLIYTPLFNPFDPATPALPARLMLPSKVQPDAMAACRNADNTSDLYVAAQGGLYYFASTNQKDNATGVLLVSHALLSGVRDLYAYTADGKVTVWGLNGSDEVFYLTCDRAQLTNAGAWNTPIAILIDVDAISPYIDRMFSANTFFAHSGDSLLKAIKTPDTGMWSRSSITLPPSELQQPARKISSYTTRLQVNDEDGRPAPNITVSLTATSVTSVYIDHLYYVVGPQPIEVVTDEIGSVTIVELVHTLAGTRFNVTVDAQQLLINPMDAPFQRSAKLNTVSALKSAVITNQDGSTRPFIPHGTSDDDLKAVAQSNDALNTAYQKLAASSSSSPQIKLAIKTLPTIALPHVSKGVLTDVGDLFSALESGIKGVVSIVEDAAEGVWHFVVSIADKVYYGILDAVEKVVAAVMWVYNAIKIIIRDIILFLEFLFLWPDILATHRVMKNVFVQTVHHVVDGLNDAKADVASLFREMQSELDKWADIPNFDQTAAHVGKSNPAPAGLHSAPANLGVHHFKGNYRNSDTSYQPPSPAEAIFEDLIKLVKNEEATMTATFNAVKTDIIDQFAHLSLTEIIKRLLEILGDTVLQTAENVVPTLLDILAQLAKGVLGVLTARIDIPVISTLYHDLTGDDLSFLDLMCLIAAIPATIVYKLGSGEAPFPHGDTFTDRLSNARSFAEVKGAFFVSGGPKAVVAQPATKRFAVAQPSRIALAAADDQPLDVKKLRTFGMVEGVFAGVGSVVLIVTANAKLSDDGTGWGAWPGTIATINAFANVAYVAPNISSMIMWESERWYARMNAVITGVSILKGFIAIPFAALDIKLVKLAIAGAENWLNQCWNVPVIANLVYNASDATTSYKALIPDSIGNFAFNLGGMLEPYIEIMPMDDPKTALIKAAEVRTQQVLMGTYGAMTIVAAGIFEWAPGQKD</sequence>
<evidence type="ECO:0000313" key="2">
    <source>
        <dbReference type="EMBL" id="ABE62005.1"/>
    </source>
</evidence>
<keyword evidence="1" id="KW-1133">Transmembrane helix</keyword>
<proteinExistence type="predicted"/>
<dbReference type="KEGG" id="nha:Nham_1161"/>
<dbReference type="eggNOG" id="ENOG5032BQD">
    <property type="taxonomic scope" value="Bacteria"/>
</dbReference>
<gene>
    <name evidence="2" type="ordered locus">Nham_1161</name>
</gene>